<dbReference type="Proteomes" id="UP000198604">
    <property type="component" value="Unassembled WGS sequence"/>
</dbReference>
<evidence type="ECO:0000313" key="2">
    <source>
        <dbReference type="Proteomes" id="UP000198604"/>
    </source>
</evidence>
<gene>
    <name evidence="1" type="ORF">BN1356_01752</name>
</gene>
<dbReference type="OrthoDB" id="9770340at2"/>
<organism evidence="1 2">
    <name type="scientific">Streptococcus varani</name>
    <dbReference type="NCBI Taxonomy" id="1608583"/>
    <lineage>
        <taxon>Bacteria</taxon>
        <taxon>Bacillati</taxon>
        <taxon>Bacillota</taxon>
        <taxon>Bacilli</taxon>
        <taxon>Lactobacillales</taxon>
        <taxon>Streptococcaceae</taxon>
        <taxon>Streptococcus</taxon>
    </lineage>
</organism>
<dbReference type="STRING" id="1608583.BN1356_01752"/>
<proteinExistence type="predicted"/>
<reference evidence="2" key="1">
    <citation type="submission" date="2015-03" db="EMBL/GenBank/DDBJ databases">
        <authorList>
            <person name="Urmite Genomes"/>
        </authorList>
    </citation>
    <scope>NUCLEOTIDE SEQUENCE [LARGE SCALE GENOMIC DNA]</scope>
    <source>
        <strain evidence="2">FF10</strain>
    </source>
</reference>
<keyword evidence="2" id="KW-1185">Reference proteome</keyword>
<dbReference type="AlphaFoldDB" id="A0A0E4CT70"/>
<sequence>MNFVDDFVSGSATDWTPDKELLFRAEFNKTMEFVAKNFERGFQKEDRNQTPRVRFEAISVGVNLALRVNPELTVSKEQIVRLLDSDQFREWTTSDAANNRIKVEKRIYGVKDYLLNGVLDES</sequence>
<evidence type="ECO:0000313" key="1">
    <source>
        <dbReference type="EMBL" id="CQR25412.1"/>
    </source>
</evidence>
<protein>
    <submittedName>
        <fullName evidence="1">Uncharacterized protein</fullName>
    </submittedName>
</protein>
<name>A0A0E4CT70_9STRE</name>
<dbReference type="EMBL" id="CTEN01000003">
    <property type="protein sequence ID" value="CQR25412.1"/>
    <property type="molecule type" value="Genomic_DNA"/>
</dbReference>
<dbReference type="RefSeq" id="WP_093650952.1">
    <property type="nucleotide sequence ID" value="NZ_CTEN01000003.1"/>
</dbReference>
<accession>A0A0E4CT70</accession>